<name>A0ABR7LTC3_9ACTN</name>
<organism evidence="2 3">
    <name type="scientific">Actinomadura alba</name>
    <dbReference type="NCBI Taxonomy" id="406431"/>
    <lineage>
        <taxon>Bacteria</taxon>
        <taxon>Bacillati</taxon>
        <taxon>Actinomycetota</taxon>
        <taxon>Actinomycetes</taxon>
        <taxon>Streptosporangiales</taxon>
        <taxon>Thermomonosporaceae</taxon>
        <taxon>Actinomadura</taxon>
    </lineage>
</organism>
<dbReference type="EMBL" id="JABVEC010000015">
    <property type="protein sequence ID" value="MBC6467928.1"/>
    <property type="molecule type" value="Genomic_DNA"/>
</dbReference>
<evidence type="ECO:0000313" key="2">
    <source>
        <dbReference type="EMBL" id="MBC6467928.1"/>
    </source>
</evidence>
<gene>
    <name evidence="2" type="ORF">HKK74_20870</name>
</gene>
<dbReference type="Pfam" id="PF03358">
    <property type="entry name" value="FMN_red"/>
    <property type="match status" value="1"/>
</dbReference>
<dbReference type="Gene3D" id="3.40.50.360">
    <property type="match status" value="1"/>
</dbReference>
<dbReference type="InterPro" id="IPR029039">
    <property type="entry name" value="Flavoprotein-like_sf"/>
</dbReference>
<reference evidence="2 3" key="1">
    <citation type="submission" date="2020-06" db="EMBL/GenBank/DDBJ databases">
        <title>Actinomadura xiongansis sp. nov., isolated from soil of Baiyangdian.</title>
        <authorList>
            <person name="Zhang X."/>
        </authorList>
    </citation>
    <scope>NUCLEOTIDE SEQUENCE [LARGE SCALE GENOMIC DNA]</scope>
    <source>
        <strain evidence="2 3">HBUM206468</strain>
    </source>
</reference>
<feature type="domain" description="NADPH-dependent FMN reductase-like" evidence="1">
    <location>
        <begin position="3"/>
        <end position="153"/>
    </location>
</feature>
<protein>
    <submittedName>
        <fullName evidence="2">NAD(P)H-dependent oxidoreductase</fullName>
    </submittedName>
</protein>
<dbReference type="SUPFAM" id="SSF52218">
    <property type="entry name" value="Flavoproteins"/>
    <property type="match status" value="1"/>
</dbReference>
<dbReference type="InterPro" id="IPR050712">
    <property type="entry name" value="NAD(P)H-dep_reductase"/>
</dbReference>
<proteinExistence type="predicted"/>
<evidence type="ECO:0000259" key="1">
    <source>
        <dbReference type="Pfam" id="PF03358"/>
    </source>
</evidence>
<sequence>MVRIAIIIGSTRPQRRTAVAAQWVGDVAGRHPAVTAGEATFEIVDLVDYGLPVLDEPTPAMFADYRNAHTTRWAQAIDSFDGFVFVTPEYNHAPPAALKNAIDFLFAEWNNKTAGFVSHGVHAGVRAVEQLRLTMTELQVANVRTQVALSAFTDFEITDPTEPGLIAPGDHQEPTLIEMLSEIITWSRALKPLRDTTARSEAVPVA</sequence>
<dbReference type="Proteomes" id="UP000805614">
    <property type="component" value="Unassembled WGS sequence"/>
</dbReference>
<dbReference type="PANTHER" id="PTHR30543">
    <property type="entry name" value="CHROMATE REDUCTASE"/>
    <property type="match status" value="1"/>
</dbReference>
<accession>A0ABR7LTC3</accession>
<dbReference type="PANTHER" id="PTHR30543:SF21">
    <property type="entry name" value="NAD(P)H-DEPENDENT FMN REDUCTASE LOT6"/>
    <property type="match status" value="1"/>
</dbReference>
<dbReference type="RefSeq" id="WP_187244926.1">
    <property type="nucleotide sequence ID" value="NZ_BAAAOK010000001.1"/>
</dbReference>
<dbReference type="InterPro" id="IPR005025">
    <property type="entry name" value="FMN_Rdtase-like_dom"/>
</dbReference>
<keyword evidence="3" id="KW-1185">Reference proteome</keyword>
<comment type="caution">
    <text evidence="2">The sequence shown here is derived from an EMBL/GenBank/DDBJ whole genome shotgun (WGS) entry which is preliminary data.</text>
</comment>
<evidence type="ECO:0000313" key="3">
    <source>
        <dbReference type="Proteomes" id="UP000805614"/>
    </source>
</evidence>